<feature type="region of interest" description="Disordered" evidence="1">
    <location>
        <begin position="1"/>
        <end position="20"/>
    </location>
</feature>
<dbReference type="RefSeq" id="WP_281912413.1">
    <property type="nucleotide sequence ID" value="NZ_AP026966.1"/>
</dbReference>
<dbReference type="Pfam" id="PF05930">
    <property type="entry name" value="Phage_AlpA"/>
    <property type="match status" value="1"/>
</dbReference>
<evidence type="ECO:0000313" key="3">
    <source>
        <dbReference type="Proteomes" id="UP001163336"/>
    </source>
</evidence>
<dbReference type="Proteomes" id="UP001163336">
    <property type="component" value="Chromosome"/>
</dbReference>
<dbReference type="PANTHER" id="PTHR36154">
    <property type="entry name" value="DNA-BINDING TRANSCRIPTIONAL ACTIVATOR ALPA"/>
    <property type="match status" value="1"/>
</dbReference>
<dbReference type="Gene3D" id="1.10.238.160">
    <property type="match status" value="1"/>
</dbReference>
<proteinExistence type="predicted"/>
<keyword evidence="3" id="KW-1185">Reference proteome</keyword>
<dbReference type="InterPro" id="IPR052931">
    <property type="entry name" value="Prophage_regulatory_activator"/>
</dbReference>
<evidence type="ECO:0000313" key="2">
    <source>
        <dbReference type="EMBL" id="BDT57225.1"/>
    </source>
</evidence>
<reference evidence="2" key="1">
    <citation type="submission" date="2022-11" db="EMBL/GenBank/DDBJ databases">
        <title>Isolation and characterization of PLA-degrading bacterium Massilia sp. from Antarctic soil.</title>
        <authorList>
            <person name="Sato K."/>
            <person name="Gomez-Fuentes C."/>
            <person name="Ahmad S.A."/>
            <person name="Zulkharnain A."/>
        </authorList>
    </citation>
    <scope>NUCLEOTIDE SEQUENCE</scope>
    <source>
        <strain evidence="2">N-3</strain>
    </source>
</reference>
<dbReference type="PANTHER" id="PTHR36154:SF1">
    <property type="entry name" value="DNA-BINDING TRANSCRIPTIONAL ACTIVATOR ALPA"/>
    <property type="match status" value="1"/>
</dbReference>
<name>A0ABN6T8I0_9BURK</name>
<dbReference type="EMBL" id="AP026966">
    <property type="protein sequence ID" value="BDT57225.1"/>
    <property type="molecule type" value="Genomic_DNA"/>
</dbReference>
<evidence type="ECO:0008006" key="4">
    <source>
        <dbReference type="Google" id="ProtNLM"/>
    </source>
</evidence>
<organism evidence="2 3">
    <name type="scientific">Massilia varians</name>
    <dbReference type="NCBI Taxonomy" id="457921"/>
    <lineage>
        <taxon>Bacteria</taxon>
        <taxon>Pseudomonadati</taxon>
        <taxon>Pseudomonadota</taxon>
        <taxon>Betaproteobacteria</taxon>
        <taxon>Burkholderiales</taxon>
        <taxon>Oxalobacteraceae</taxon>
        <taxon>Telluria group</taxon>
        <taxon>Massilia</taxon>
    </lineage>
</organism>
<accession>A0ABN6T8I0</accession>
<sequence>MAQQDQQTSRVLRRPKVQERTGLSKSGIYLAIQNGEFPRPIQIGKRAVGWLECDIEAWLRERIARRAEA</sequence>
<gene>
    <name evidence="2" type="ORF">MasN3_07190</name>
</gene>
<dbReference type="InterPro" id="IPR010260">
    <property type="entry name" value="AlpA"/>
</dbReference>
<evidence type="ECO:0000256" key="1">
    <source>
        <dbReference type="SAM" id="MobiDB-lite"/>
    </source>
</evidence>
<protein>
    <recommendedName>
        <fullName evidence="4">AlpA family transcriptional regulator</fullName>
    </recommendedName>
</protein>
<feature type="compositionally biased region" description="Polar residues" evidence="1">
    <location>
        <begin position="1"/>
        <end position="10"/>
    </location>
</feature>